<evidence type="ECO:0000256" key="1">
    <source>
        <dbReference type="ARBA" id="ARBA00023098"/>
    </source>
</evidence>
<dbReference type="AlphaFoldDB" id="A0A3S5FEN9"/>
<organism evidence="4 5">
    <name type="scientific">Protopolystoma xenopodis</name>
    <dbReference type="NCBI Taxonomy" id="117903"/>
    <lineage>
        <taxon>Eukaryota</taxon>
        <taxon>Metazoa</taxon>
        <taxon>Spiralia</taxon>
        <taxon>Lophotrochozoa</taxon>
        <taxon>Platyhelminthes</taxon>
        <taxon>Monogenea</taxon>
        <taxon>Polyopisthocotylea</taxon>
        <taxon>Polystomatidea</taxon>
        <taxon>Polystomatidae</taxon>
        <taxon>Protopolystoma</taxon>
    </lineage>
</organism>
<dbReference type="Proteomes" id="UP000784294">
    <property type="component" value="Unassembled WGS sequence"/>
</dbReference>
<feature type="non-terminal residue" evidence="4">
    <location>
        <position position="260"/>
    </location>
</feature>
<dbReference type="EMBL" id="CAAALY010081526">
    <property type="protein sequence ID" value="VEL26613.1"/>
    <property type="molecule type" value="Genomic_DNA"/>
</dbReference>
<dbReference type="InterPro" id="IPR016035">
    <property type="entry name" value="Acyl_Trfase/lysoPLipase"/>
</dbReference>
<keyword evidence="2" id="KW-0378">Hydrolase</keyword>
<keyword evidence="5" id="KW-1185">Reference proteome</keyword>
<dbReference type="SUPFAM" id="SSF52151">
    <property type="entry name" value="FabD/lysophospholipase-like"/>
    <property type="match status" value="1"/>
</dbReference>
<dbReference type="PANTHER" id="PTHR12406:SF41">
    <property type="entry name" value="BRUMMER, ISOFORM B-RELATED"/>
    <property type="match status" value="1"/>
</dbReference>
<proteinExistence type="predicted"/>
<comment type="caution">
    <text evidence="4">The sequence shown here is derived from an EMBL/GenBank/DDBJ whole genome shotgun (WGS) entry which is preliminary data.</text>
</comment>
<dbReference type="GO" id="GO:0019433">
    <property type="term" value="P:triglyceride catabolic process"/>
    <property type="evidence" value="ECO:0007669"/>
    <property type="project" value="TreeGrafter"/>
</dbReference>
<dbReference type="InterPro" id="IPR033562">
    <property type="entry name" value="PLPL"/>
</dbReference>
<gene>
    <name evidence="4" type="ORF">PXEA_LOCUS20053</name>
</gene>
<dbReference type="GO" id="GO:0005737">
    <property type="term" value="C:cytoplasm"/>
    <property type="evidence" value="ECO:0007669"/>
    <property type="project" value="TreeGrafter"/>
</dbReference>
<dbReference type="PANTHER" id="PTHR12406">
    <property type="entry name" value="CALCIUM-INDEPENDENT PHOSPHOLIPASE A2 IPLA2 -RELATED"/>
    <property type="match status" value="1"/>
</dbReference>
<reference evidence="4" key="1">
    <citation type="submission" date="2018-11" db="EMBL/GenBank/DDBJ databases">
        <authorList>
            <consortium name="Pathogen Informatics"/>
        </authorList>
    </citation>
    <scope>NUCLEOTIDE SEQUENCE</scope>
</reference>
<dbReference type="InterPro" id="IPR002641">
    <property type="entry name" value="PNPLA_dom"/>
</dbReference>
<dbReference type="GO" id="GO:0016020">
    <property type="term" value="C:membrane"/>
    <property type="evidence" value="ECO:0007669"/>
    <property type="project" value="TreeGrafter"/>
</dbReference>
<feature type="short sequence motif" description="GXSXG" evidence="2">
    <location>
        <begin position="58"/>
        <end position="62"/>
    </location>
</feature>
<dbReference type="OrthoDB" id="197155at2759"/>
<feature type="short sequence motif" description="GXGXXG" evidence="2">
    <location>
        <begin position="28"/>
        <end position="33"/>
    </location>
</feature>
<dbReference type="Pfam" id="PF01734">
    <property type="entry name" value="Patatin"/>
    <property type="match status" value="1"/>
</dbReference>
<evidence type="ECO:0000256" key="2">
    <source>
        <dbReference type="PROSITE-ProRule" id="PRU01161"/>
    </source>
</evidence>
<feature type="active site" description="Proton acceptor" evidence="2">
    <location>
        <position position="179"/>
    </location>
</feature>
<protein>
    <recommendedName>
        <fullName evidence="3">PNPLA domain-containing protein</fullName>
    </recommendedName>
</protein>
<feature type="short sequence motif" description="DGA/G" evidence="2">
    <location>
        <begin position="179"/>
        <end position="181"/>
    </location>
</feature>
<sequence>MTYLHPYSMEDRYHRDSCGLDYNLSFAGCGFLGLYHLGVCCCVKEFAPHLYENKQIAGASAGSIAAACLICEVELSECVQCFVGIIKKSTNYVLGPFDPRYKITKHLKDSLEKILPTDAHLICSDRLHISLTHSSSKGNVVINKFKTRDELIKVILCSSFIPVFSGFIPLTLRGESVLDGALSNNLPILNKSTITVSPFAGDADICPKVSPTSGFKSAADATGGLMISNTSFLMNLENIVRLFHIIWPMSPEKLTNLASQ</sequence>
<evidence type="ECO:0000313" key="4">
    <source>
        <dbReference type="EMBL" id="VEL26613.1"/>
    </source>
</evidence>
<keyword evidence="2" id="KW-0442">Lipid degradation</keyword>
<evidence type="ECO:0000259" key="3">
    <source>
        <dbReference type="PROSITE" id="PS51635"/>
    </source>
</evidence>
<feature type="domain" description="PNPLA" evidence="3">
    <location>
        <begin position="24"/>
        <end position="192"/>
    </location>
</feature>
<dbReference type="Gene3D" id="3.40.1090.10">
    <property type="entry name" value="Cytosolic phospholipase A2 catalytic domain"/>
    <property type="match status" value="1"/>
</dbReference>
<dbReference type="GO" id="GO:0005811">
    <property type="term" value="C:lipid droplet"/>
    <property type="evidence" value="ECO:0007669"/>
    <property type="project" value="TreeGrafter"/>
</dbReference>
<dbReference type="GO" id="GO:0004806">
    <property type="term" value="F:triacylglycerol lipase activity"/>
    <property type="evidence" value="ECO:0007669"/>
    <property type="project" value="TreeGrafter"/>
</dbReference>
<accession>A0A3S5FEN9</accession>
<keyword evidence="1 2" id="KW-0443">Lipid metabolism</keyword>
<evidence type="ECO:0000313" key="5">
    <source>
        <dbReference type="Proteomes" id="UP000784294"/>
    </source>
</evidence>
<name>A0A3S5FEN9_9PLAT</name>
<dbReference type="PROSITE" id="PS51635">
    <property type="entry name" value="PNPLA"/>
    <property type="match status" value="1"/>
</dbReference>
<dbReference type="GO" id="GO:0055088">
    <property type="term" value="P:lipid homeostasis"/>
    <property type="evidence" value="ECO:0007669"/>
    <property type="project" value="TreeGrafter"/>
</dbReference>
<feature type="active site" description="Nucleophile" evidence="2">
    <location>
        <position position="60"/>
    </location>
</feature>